<evidence type="ECO:0000256" key="3">
    <source>
        <dbReference type="ARBA" id="ARBA00022771"/>
    </source>
</evidence>
<evidence type="ECO:0000313" key="9">
    <source>
        <dbReference type="EMBL" id="TBU20544.1"/>
    </source>
</evidence>
<organism evidence="9 10">
    <name type="scientific">Hamiltosporidium tvaerminnensis</name>
    <dbReference type="NCBI Taxonomy" id="1176355"/>
    <lineage>
        <taxon>Eukaryota</taxon>
        <taxon>Fungi</taxon>
        <taxon>Fungi incertae sedis</taxon>
        <taxon>Microsporidia</taxon>
        <taxon>Dubosqiidae</taxon>
        <taxon>Hamiltosporidium</taxon>
    </lineage>
</organism>
<evidence type="ECO:0000313" key="10">
    <source>
        <dbReference type="Proteomes" id="UP000292282"/>
    </source>
</evidence>
<dbReference type="AlphaFoldDB" id="A0A4Q9M1F7"/>
<keyword evidence="3 5" id="KW-0863">Zinc-finger</keyword>
<dbReference type="PRINTS" id="PR00405">
    <property type="entry name" value="REVINTRACTNG"/>
</dbReference>
<dbReference type="GO" id="GO:0008270">
    <property type="term" value="F:zinc ion binding"/>
    <property type="evidence" value="ECO:0007669"/>
    <property type="project" value="UniProtKB-KW"/>
</dbReference>
<dbReference type="SMART" id="SM00105">
    <property type="entry name" value="ArfGap"/>
    <property type="match status" value="1"/>
</dbReference>
<keyword evidence="7" id="KW-0472">Membrane</keyword>
<accession>A0A4Q9M1F7</accession>
<dbReference type="Pfam" id="PF01412">
    <property type="entry name" value="ArfGap"/>
    <property type="match status" value="1"/>
</dbReference>
<reference evidence="9 10" key="1">
    <citation type="submission" date="2017-12" db="EMBL/GenBank/DDBJ databases">
        <authorList>
            <person name="Pombert J.-F."/>
            <person name="Haag K.L."/>
            <person name="Ebert D."/>
        </authorList>
    </citation>
    <scope>NUCLEOTIDE SEQUENCE [LARGE SCALE GENOMIC DNA]</scope>
    <source>
        <strain evidence="9">IL-G-3</strain>
    </source>
</reference>
<gene>
    <name evidence="9" type="ORF">CWI38_0055p0070</name>
</gene>
<dbReference type="PANTHER" id="PTHR45686:SF4">
    <property type="entry name" value="ADP-RIBOSYLATION FACTOR GTPASE ACTIVATING PROTEIN 3, ISOFORM H"/>
    <property type="match status" value="1"/>
</dbReference>
<dbReference type="STRING" id="1176355.A0A4Q9M1F7"/>
<dbReference type="OrthoDB" id="983479at2759"/>
<comment type="caution">
    <text evidence="9">The sequence shown here is derived from an EMBL/GenBank/DDBJ whole genome shotgun (WGS) entry which is preliminary data.</text>
</comment>
<dbReference type="CDD" id="cd08831">
    <property type="entry name" value="ArfGap_ArfGap2_3_like"/>
    <property type="match status" value="1"/>
</dbReference>
<evidence type="ECO:0000256" key="6">
    <source>
        <dbReference type="SAM" id="MobiDB-lite"/>
    </source>
</evidence>
<dbReference type="VEuPathDB" id="MicrosporidiaDB:CWI38_0055p0070"/>
<dbReference type="SUPFAM" id="SSF57863">
    <property type="entry name" value="ArfGap/RecO-like zinc finger"/>
    <property type="match status" value="1"/>
</dbReference>
<keyword evidence="4" id="KW-0862">Zinc</keyword>
<feature type="region of interest" description="Disordered" evidence="6">
    <location>
        <begin position="340"/>
        <end position="373"/>
    </location>
</feature>
<keyword evidence="7" id="KW-0812">Transmembrane</keyword>
<dbReference type="Gene3D" id="1.10.220.150">
    <property type="entry name" value="Arf GTPase activating protein"/>
    <property type="match status" value="1"/>
</dbReference>
<dbReference type="PANTHER" id="PTHR45686">
    <property type="entry name" value="ADP-RIBOSYLATION FACTOR GTPASE ACTIVATING PROTEIN 3, ISOFORM H-RELATED"/>
    <property type="match status" value="1"/>
</dbReference>
<protein>
    <submittedName>
        <fullName evidence="9">Putative ADP-ribosylation factor GTPase-activating protein</fullName>
    </submittedName>
</protein>
<keyword evidence="1" id="KW-0343">GTPase activation</keyword>
<evidence type="ECO:0000256" key="1">
    <source>
        <dbReference type="ARBA" id="ARBA00022468"/>
    </source>
</evidence>
<dbReference type="GO" id="GO:0048205">
    <property type="term" value="P:COPI coating of Golgi vesicle"/>
    <property type="evidence" value="ECO:0007669"/>
    <property type="project" value="TreeGrafter"/>
</dbReference>
<evidence type="ECO:0000256" key="2">
    <source>
        <dbReference type="ARBA" id="ARBA00022723"/>
    </source>
</evidence>
<feature type="non-terminal residue" evidence="9">
    <location>
        <position position="1"/>
    </location>
</feature>
<evidence type="ECO:0000256" key="4">
    <source>
        <dbReference type="ARBA" id="ARBA00022833"/>
    </source>
</evidence>
<dbReference type="GO" id="GO:0005096">
    <property type="term" value="F:GTPase activator activity"/>
    <property type="evidence" value="ECO:0007669"/>
    <property type="project" value="UniProtKB-KW"/>
</dbReference>
<dbReference type="InterPro" id="IPR037278">
    <property type="entry name" value="ARFGAP/RecO"/>
</dbReference>
<keyword evidence="7" id="KW-1133">Transmembrane helix</keyword>
<dbReference type="InterPro" id="IPR001164">
    <property type="entry name" value="ArfGAP_dom"/>
</dbReference>
<dbReference type="InterPro" id="IPR038508">
    <property type="entry name" value="ArfGAP_dom_sf"/>
</dbReference>
<keyword evidence="2" id="KW-0479">Metal-binding</keyword>
<evidence type="ECO:0000256" key="7">
    <source>
        <dbReference type="SAM" id="Phobius"/>
    </source>
</evidence>
<dbReference type="GO" id="GO:0000139">
    <property type="term" value="C:Golgi membrane"/>
    <property type="evidence" value="ECO:0007669"/>
    <property type="project" value="GOC"/>
</dbReference>
<proteinExistence type="predicted"/>
<dbReference type="Proteomes" id="UP000292282">
    <property type="component" value="Unassembled WGS sequence"/>
</dbReference>
<name>A0A4Q9M1F7_9MICR</name>
<sequence length="373" mass="41873">NTLLFISTYINTLLFISTFTNTPLIYLSITNTLLFNSILLLTPLISISTINNTLLFISTLNNALISIFSYTNTLLSISTYINTPLENPTYQENNKKKMKNYNKEIKELCTIEDNKRCIDCNTYYPQWCSVTYGIFMCIECASIHRSLGVTTSVVKSVNMDTWTEENYFKMKIGGNKSFSEFLNKKSLSKIETQKKYKNCDVIKYGETLQSKVNSMIGNSSGSVGKVSGSGCTSNYTNRSNTTNTNNTNSNTNSTYANTIYSSASSVTFNETRSVQDKISSTFYKLGEYVSTGALIIKDKTVQLGGAINQKILEPTLSSIKGQSGYISNAWTNKKVEIKPVKTKKEKDVTNDIDYSKSKKEKDVTNDIDYSKWD</sequence>
<dbReference type="PROSITE" id="PS50115">
    <property type="entry name" value="ARFGAP"/>
    <property type="match status" value="1"/>
</dbReference>
<evidence type="ECO:0000259" key="8">
    <source>
        <dbReference type="PROSITE" id="PS50115"/>
    </source>
</evidence>
<keyword evidence="10" id="KW-1185">Reference proteome</keyword>
<feature type="transmembrane region" description="Helical" evidence="7">
    <location>
        <begin position="33"/>
        <end position="57"/>
    </location>
</feature>
<evidence type="ECO:0000256" key="5">
    <source>
        <dbReference type="PROSITE-ProRule" id="PRU00288"/>
    </source>
</evidence>
<feature type="transmembrane region" description="Helical" evidence="7">
    <location>
        <begin position="6"/>
        <end position="26"/>
    </location>
</feature>
<feature type="domain" description="Arf-GAP" evidence="8">
    <location>
        <begin position="102"/>
        <end position="185"/>
    </location>
</feature>
<dbReference type="EMBL" id="PITK01000055">
    <property type="protein sequence ID" value="TBU20544.1"/>
    <property type="molecule type" value="Genomic_DNA"/>
</dbReference>